<feature type="compositionally biased region" description="Pro residues" evidence="1">
    <location>
        <begin position="59"/>
        <end position="69"/>
    </location>
</feature>
<evidence type="ECO:0000313" key="3">
    <source>
        <dbReference type="EnsemblMetazoa" id="AFAF009028-PA"/>
    </source>
</evidence>
<name>A0A182QFB4_9DIPT</name>
<reference evidence="3" key="2">
    <citation type="submission" date="2020-05" db="UniProtKB">
        <authorList>
            <consortium name="EnsemblMetazoa"/>
        </authorList>
    </citation>
    <scope>IDENTIFICATION</scope>
    <source>
        <strain evidence="3">FAR1</strain>
    </source>
</reference>
<protein>
    <submittedName>
        <fullName evidence="3">Uncharacterized protein</fullName>
    </submittedName>
</protein>
<reference evidence="4" key="1">
    <citation type="submission" date="2014-01" db="EMBL/GenBank/DDBJ databases">
        <title>The Genome Sequence of Anopheles farauti FAR1 (V2).</title>
        <authorList>
            <consortium name="The Broad Institute Genomics Platform"/>
            <person name="Neafsey D.E."/>
            <person name="Besansky N."/>
            <person name="Howell P."/>
            <person name="Walton C."/>
            <person name="Young S.K."/>
            <person name="Zeng Q."/>
            <person name="Gargeya S."/>
            <person name="Fitzgerald M."/>
            <person name="Haas B."/>
            <person name="Abouelleil A."/>
            <person name="Allen A.W."/>
            <person name="Alvarado L."/>
            <person name="Arachchi H.M."/>
            <person name="Berlin A.M."/>
            <person name="Chapman S.B."/>
            <person name="Gainer-Dewar J."/>
            <person name="Goldberg J."/>
            <person name="Griggs A."/>
            <person name="Gujja S."/>
            <person name="Hansen M."/>
            <person name="Howarth C."/>
            <person name="Imamovic A."/>
            <person name="Ireland A."/>
            <person name="Larimer J."/>
            <person name="McCowan C."/>
            <person name="Murphy C."/>
            <person name="Pearson M."/>
            <person name="Poon T.W."/>
            <person name="Priest M."/>
            <person name="Roberts A."/>
            <person name="Saif S."/>
            <person name="Shea T."/>
            <person name="Sisk P."/>
            <person name="Sykes S."/>
            <person name="Wortman J."/>
            <person name="Nusbaum C."/>
            <person name="Birren B."/>
        </authorList>
    </citation>
    <scope>NUCLEOTIDE SEQUENCE [LARGE SCALE GENOMIC DNA]</scope>
    <source>
        <strain evidence="4">FAR1</strain>
    </source>
</reference>
<feature type="chain" id="PRO_5008132837" evidence="2">
    <location>
        <begin position="28"/>
        <end position="637"/>
    </location>
</feature>
<accession>A0A182QFB4</accession>
<sequence>MPSPSAAVVALLLCGVCVLVAPPGVRSIEVHEDVNESPLEVRLRVNTTAAVQHSDAAASPPPPPPPPPALVNERNVNDPPPPAPPYPRHQQALQQQPAVGERAAANNFTAFPSNHKQHSGAAGAPNGGQTSSPLTTEVVTPTSATVAIAGITSFPPAATTPLPELSSFRAANGHLYPGRATGSGSAAIVTDRSVQHQISGYRKRQLYANAAPRRNVTDSSEGHFTKEFVPSPEVIPFFQEESAAPGSPGTGAVDAPYPVGPSETGGDSRWYAGVGLSAHGYVKPSGQGGSTSEETEGNRWEHKYVWTTSAPRQQVKFPQDPTPHFPPPKGRWKWIPEEETESVEDAKSSRSKPTETPFSSTGSFEEHHFGRHPFAYPTTGTNHPYSFDRAPIGSTFSGEPAISVTSNGSSSSSSNNSSSGSSSESNETSNGIGGTTDVKLVGKEDAHLKSVSPWKKIIHVLSAAIPIGLLISALTPQVVYISPNATLPPLQLQTPTPVSGSTLSSTGLRQRSLTGQDGLRFLLAQRGLGTDPVALVKLLRKLNALEQRDENDDGTSRNRLMDTGKLQGCDWKLLCQLARQGMSSLGTDDTASLQPLWKIVSETPADWTGRYGLAEIFRTIREGDCDRLQQRACDEGL</sequence>
<dbReference type="EnsemblMetazoa" id="AFAF009028-RA">
    <property type="protein sequence ID" value="AFAF009028-PA"/>
    <property type="gene ID" value="AFAF009028"/>
</dbReference>
<dbReference type="VEuPathDB" id="VectorBase:AFAF009028"/>
<keyword evidence="2" id="KW-0732">Signal</keyword>
<organism evidence="3 4">
    <name type="scientific">Anopheles farauti</name>
    <dbReference type="NCBI Taxonomy" id="69004"/>
    <lineage>
        <taxon>Eukaryota</taxon>
        <taxon>Metazoa</taxon>
        <taxon>Ecdysozoa</taxon>
        <taxon>Arthropoda</taxon>
        <taxon>Hexapoda</taxon>
        <taxon>Insecta</taxon>
        <taxon>Pterygota</taxon>
        <taxon>Neoptera</taxon>
        <taxon>Endopterygota</taxon>
        <taxon>Diptera</taxon>
        <taxon>Nematocera</taxon>
        <taxon>Culicoidea</taxon>
        <taxon>Culicidae</taxon>
        <taxon>Anophelinae</taxon>
        <taxon>Anopheles</taxon>
    </lineage>
</organism>
<evidence type="ECO:0000256" key="2">
    <source>
        <dbReference type="SAM" id="SignalP"/>
    </source>
</evidence>
<dbReference type="AlphaFoldDB" id="A0A182QFB4"/>
<dbReference type="EMBL" id="AXCN02000175">
    <property type="status" value="NOT_ANNOTATED_CDS"/>
    <property type="molecule type" value="Genomic_DNA"/>
</dbReference>
<keyword evidence="4" id="KW-1185">Reference proteome</keyword>
<feature type="compositionally biased region" description="Pro residues" evidence="1">
    <location>
        <begin position="320"/>
        <end position="329"/>
    </location>
</feature>
<feature type="compositionally biased region" description="Polar residues" evidence="1">
    <location>
        <begin position="354"/>
        <end position="363"/>
    </location>
</feature>
<feature type="region of interest" description="Disordered" evidence="1">
    <location>
        <begin position="314"/>
        <end position="437"/>
    </location>
</feature>
<evidence type="ECO:0000313" key="4">
    <source>
        <dbReference type="Proteomes" id="UP000075886"/>
    </source>
</evidence>
<feature type="compositionally biased region" description="Low complexity" evidence="1">
    <location>
        <begin position="402"/>
        <end position="430"/>
    </location>
</feature>
<evidence type="ECO:0000256" key="1">
    <source>
        <dbReference type="SAM" id="MobiDB-lite"/>
    </source>
</evidence>
<feature type="region of interest" description="Disordered" evidence="1">
    <location>
        <begin position="50"/>
        <end position="135"/>
    </location>
</feature>
<feature type="compositionally biased region" description="Pro residues" evidence="1">
    <location>
        <begin position="78"/>
        <end position="87"/>
    </location>
</feature>
<feature type="signal peptide" evidence="2">
    <location>
        <begin position="1"/>
        <end position="27"/>
    </location>
</feature>
<dbReference type="Proteomes" id="UP000075886">
    <property type="component" value="Unassembled WGS sequence"/>
</dbReference>
<proteinExistence type="predicted"/>